<sequence length="280" mass="31059">MGLQQLQTAGLPDTTRATDVEHLLCWALERSSTWLRTWPEHELSATEQQRLDSALQRRAGGEPVAHITGHRGFWSLDLETDASTLIPRPDTETLVEAVLEEVPARPLTLTDLGTGTGAIALALARERPQWTVQGTDRSLAAVQLATRNARRNELTRVQFLCSDWCAALAPHSQDVLVSNPPYIRADDPHLQQGDLRFEPASALVAEEDGLADLKRIAQQGRAVLRAGGWLFLEHGYDQADDVALLLIDAGYEQLQRRRDLGGHVRVTWGRRPQRITVNPA</sequence>
<evidence type="ECO:0000259" key="6">
    <source>
        <dbReference type="Pfam" id="PF05175"/>
    </source>
</evidence>
<evidence type="ECO:0000313" key="8">
    <source>
        <dbReference type="EMBL" id="TGG96098.1"/>
    </source>
</evidence>
<dbReference type="FunFam" id="3.40.50.150:FF:000053">
    <property type="entry name" value="Release factor glutamine methyltransferase"/>
    <property type="match status" value="1"/>
</dbReference>
<comment type="catalytic activity">
    <reaction evidence="4 5">
        <text>L-glutaminyl-[peptide chain release factor] + S-adenosyl-L-methionine = N(5)-methyl-L-glutaminyl-[peptide chain release factor] + S-adenosyl-L-homocysteine + H(+)</text>
        <dbReference type="Rhea" id="RHEA:42896"/>
        <dbReference type="Rhea" id="RHEA-COMP:10271"/>
        <dbReference type="Rhea" id="RHEA-COMP:10272"/>
        <dbReference type="ChEBI" id="CHEBI:15378"/>
        <dbReference type="ChEBI" id="CHEBI:30011"/>
        <dbReference type="ChEBI" id="CHEBI:57856"/>
        <dbReference type="ChEBI" id="CHEBI:59789"/>
        <dbReference type="ChEBI" id="CHEBI:61891"/>
        <dbReference type="EC" id="2.1.1.297"/>
    </reaction>
</comment>
<evidence type="ECO:0000256" key="4">
    <source>
        <dbReference type="ARBA" id="ARBA00048391"/>
    </source>
</evidence>
<evidence type="ECO:0000259" key="7">
    <source>
        <dbReference type="Pfam" id="PF17827"/>
    </source>
</evidence>
<accession>A0A4Z0WHQ3</accession>
<dbReference type="InterPro" id="IPR029063">
    <property type="entry name" value="SAM-dependent_MTases_sf"/>
</dbReference>
<evidence type="ECO:0000256" key="1">
    <source>
        <dbReference type="ARBA" id="ARBA00022603"/>
    </source>
</evidence>
<feature type="binding site" evidence="5">
    <location>
        <begin position="113"/>
        <end position="117"/>
    </location>
    <ligand>
        <name>S-adenosyl-L-methionine</name>
        <dbReference type="ChEBI" id="CHEBI:59789"/>
    </ligand>
</feature>
<dbReference type="EMBL" id="SRMF01000001">
    <property type="protein sequence ID" value="TGG96098.1"/>
    <property type="molecule type" value="Genomic_DNA"/>
</dbReference>
<evidence type="ECO:0000256" key="2">
    <source>
        <dbReference type="ARBA" id="ARBA00022679"/>
    </source>
</evidence>
<comment type="similarity">
    <text evidence="5">Belongs to the protein N5-glutamine methyltransferase family. PrmC subfamily.</text>
</comment>
<dbReference type="AlphaFoldDB" id="A0A4Z0WHQ3"/>
<dbReference type="HAMAP" id="MF_02126">
    <property type="entry name" value="RF_methyltr_PrmC"/>
    <property type="match status" value="1"/>
</dbReference>
<evidence type="ECO:0000256" key="3">
    <source>
        <dbReference type="ARBA" id="ARBA00022691"/>
    </source>
</evidence>
<dbReference type="Gene3D" id="1.10.8.10">
    <property type="entry name" value="DNA helicase RuvA subunit, C-terminal domain"/>
    <property type="match status" value="1"/>
</dbReference>
<dbReference type="Pfam" id="PF17827">
    <property type="entry name" value="PrmC_N"/>
    <property type="match status" value="1"/>
</dbReference>
<dbReference type="Pfam" id="PF05175">
    <property type="entry name" value="MTS"/>
    <property type="match status" value="1"/>
</dbReference>
<dbReference type="SUPFAM" id="SSF53335">
    <property type="entry name" value="S-adenosyl-L-methionine-dependent methyltransferases"/>
    <property type="match status" value="1"/>
</dbReference>
<dbReference type="InterPro" id="IPR019874">
    <property type="entry name" value="RF_methyltr_PrmC"/>
</dbReference>
<dbReference type="Gene3D" id="3.40.50.150">
    <property type="entry name" value="Vaccinia Virus protein VP39"/>
    <property type="match status" value="1"/>
</dbReference>
<keyword evidence="2 5" id="KW-0808">Transferase</keyword>
<dbReference type="InterPro" id="IPR040758">
    <property type="entry name" value="PrmC_N"/>
</dbReference>
<comment type="function">
    <text evidence="5">Methylates the class 1 translation termination release factors RF1/PrfA and RF2/PrfB on the glutamine residue of the universally conserved GGQ motif.</text>
</comment>
<dbReference type="Proteomes" id="UP000297475">
    <property type="component" value="Unassembled WGS sequence"/>
</dbReference>
<dbReference type="NCBIfam" id="TIGR03534">
    <property type="entry name" value="RF_mod_PrmC"/>
    <property type="match status" value="1"/>
</dbReference>
<feature type="domain" description="Release factor glutamine methyltransferase N-terminal" evidence="7">
    <location>
        <begin position="4"/>
        <end position="69"/>
    </location>
</feature>
<dbReference type="PROSITE" id="PS00092">
    <property type="entry name" value="N6_MTASE"/>
    <property type="match status" value="1"/>
</dbReference>
<protein>
    <recommendedName>
        <fullName evidence="5">Release factor glutamine methyltransferase</fullName>
        <shortName evidence="5">RF MTase</shortName>
        <ecNumber evidence="5">2.1.1.297</ecNumber>
    </recommendedName>
    <alternativeName>
        <fullName evidence="5">N5-glutamine methyltransferase PrmC</fullName>
    </alternativeName>
    <alternativeName>
        <fullName evidence="5">Protein-(glutamine-N5) MTase PrmC</fullName>
    </alternativeName>
    <alternativeName>
        <fullName evidence="5">Protein-glutamine N-methyltransferase PrmC</fullName>
    </alternativeName>
</protein>
<keyword evidence="1 5" id="KW-0489">Methyltransferase</keyword>
<feature type="domain" description="Methyltransferase small" evidence="6">
    <location>
        <begin position="100"/>
        <end position="186"/>
    </location>
</feature>
<evidence type="ECO:0000313" key="9">
    <source>
        <dbReference type="Proteomes" id="UP000297475"/>
    </source>
</evidence>
<dbReference type="InterPro" id="IPR004556">
    <property type="entry name" value="HemK-like"/>
</dbReference>
<organism evidence="8 9">
    <name type="scientific">Natronospirillum operosum</name>
    <dbReference type="NCBI Taxonomy" id="2759953"/>
    <lineage>
        <taxon>Bacteria</taxon>
        <taxon>Pseudomonadati</taxon>
        <taxon>Pseudomonadota</taxon>
        <taxon>Gammaproteobacteria</taxon>
        <taxon>Oceanospirillales</taxon>
        <taxon>Natronospirillaceae</taxon>
        <taxon>Natronospirillum</taxon>
    </lineage>
</organism>
<dbReference type="NCBIfam" id="TIGR00536">
    <property type="entry name" value="hemK_fam"/>
    <property type="match status" value="1"/>
</dbReference>
<dbReference type="CDD" id="cd02440">
    <property type="entry name" value="AdoMet_MTases"/>
    <property type="match status" value="1"/>
</dbReference>
<dbReference type="InterPro" id="IPR050320">
    <property type="entry name" value="N5-glutamine_MTase"/>
</dbReference>
<gene>
    <name evidence="5 8" type="primary">prmC</name>
    <name evidence="8" type="ORF">E4656_05860</name>
</gene>
<keyword evidence="9" id="KW-1185">Reference proteome</keyword>
<feature type="binding site" evidence="5">
    <location>
        <position position="164"/>
    </location>
    <ligand>
        <name>S-adenosyl-L-methionine</name>
        <dbReference type="ChEBI" id="CHEBI:59789"/>
    </ligand>
</feature>
<comment type="caution">
    <text evidence="8">The sequence shown here is derived from an EMBL/GenBank/DDBJ whole genome shotgun (WGS) entry which is preliminary data.</text>
</comment>
<name>A0A4Z0WHQ3_9GAMM</name>
<dbReference type="PANTHER" id="PTHR18895">
    <property type="entry name" value="HEMK METHYLTRANSFERASE"/>
    <property type="match status" value="1"/>
</dbReference>
<dbReference type="InterPro" id="IPR002052">
    <property type="entry name" value="DNA_methylase_N6_adenine_CS"/>
</dbReference>
<proteinExistence type="inferred from homology"/>
<feature type="binding site" evidence="5">
    <location>
        <begin position="179"/>
        <end position="182"/>
    </location>
    <ligand>
        <name>substrate</name>
    </ligand>
</feature>
<feature type="binding site" evidence="5">
    <location>
        <position position="136"/>
    </location>
    <ligand>
        <name>S-adenosyl-L-methionine</name>
        <dbReference type="ChEBI" id="CHEBI:59789"/>
    </ligand>
</feature>
<dbReference type="GO" id="GO:0102559">
    <property type="term" value="F:peptide chain release factor N(5)-glutamine methyltransferase activity"/>
    <property type="evidence" value="ECO:0007669"/>
    <property type="project" value="UniProtKB-EC"/>
</dbReference>
<dbReference type="PANTHER" id="PTHR18895:SF74">
    <property type="entry name" value="MTRF1L RELEASE FACTOR GLUTAMINE METHYLTRANSFERASE"/>
    <property type="match status" value="1"/>
</dbReference>
<dbReference type="InterPro" id="IPR007848">
    <property type="entry name" value="Small_mtfrase_dom"/>
</dbReference>
<dbReference type="OrthoDB" id="9800643at2"/>
<dbReference type="GO" id="GO:0003676">
    <property type="term" value="F:nucleic acid binding"/>
    <property type="evidence" value="ECO:0007669"/>
    <property type="project" value="InterPro"/>
</dbReference>
<reference evidence="8 9" key="1">
    <citation type="submission" date="2019-04" db="EMBL/GenBank/DDBJ databases">
        <title>Natronospirillum operosus gen. nov., sp. nov., a haloalkaliphilic satellite isolated from decaying biomass of laboratory culture of cyanobacterium Geitlerinema sp. and proposal of Natronospirillaceae fam. nov. and Saccharospirillaceae fam. nov.</title>
        <authorList>
            <person name="Kevbrin V."/>
            <person name="Boltyanskaya Y."/>
            <person name="Koziaeva V."/>
            <person name="Grouzdev D.S."/>
            <person name="Park M."/>
            <person name="Cho J."/>
        </authorList>
    </citation>
    <scope>NUCLEOTIDE SEQUENCE [LARGE SCALE GENOMIC DNA]</scope>
    <source>
        <strain evidence="8 9">G-116</strain>
    </source>
</reference>
<feature type="binding site" evidence="5">
    <location>
        <position position="179"/>
    </location>
    <ligand>
        <name>S-adenosyl-L-methionine</name>
        <dbReference type="ChEBI" id="CHEBI:59789"/>
    </ligand>
</feature>
<dbReference type="GO" id="GO:0032259">
    <property type="term" value="P:methylation"/>
    <property type="evidence" value="ECO:0007669"/>
    <property type="project" value="UniProtKB-KW"/>
</dbReference>
<dbReference type="EC" id="2.1.1.297" evidence="5"/>
<keyword evidence="3 5" id="KW-0949">S-adenosyl-L-methionine</keyword>
<evidence type="ECO:0000256" key="5">
    <source>
        <dbReference type="HAMAP-Rule" id="MF_02126"/>
    </source>
</evidence>